<reference evidence="2" key="2">
    <citation type="submission" date="2014-07" db="EMBL/GenBank/DDBJ databases">
        <title>Initial genome analysis of the psychrotolerant acidophile Acidithiobacillus ferrivorans CF27: insights into iron and sulfur oxidation pathways and into biofilm formation.</title>
        <authorList>
            <person name="Talla E."/>
            <person name="Hedrich S."/>
            <person name="Mangenot S."/>
            <person name="Ji B."/>
            <person name="Johnson D.B."/>
            <person name="Barbe V."/>
            <person name="Bonnefoy V."/>
        </authorList>
    </citation>
    <scope>NUCLEOTIDE SEQUENCE [LARGE SCALE GENOMIC DNA]</scope>
    <source>
        <strain evidence="2">CF27</strain>
    </source>
</reference>
<name>A0A060UJX0_9PROT</name>
<sequence length="74" mass="8678">MADRWRIHQLREALIQSPSFWKRLWLFLILIGPGILVMIADNDAAWGDNLCSNRHRLRNRIFHSVSHPHGPRGL</sequence>
<reference evidence="3 4" key="3">
    <citation type="submission" date="2017-03" db="EMBL/GenBank/DDBJ databases">
        <authorList>
            <person name="Regsiter A."/>
            <person name="William W."/>
        </authorList>
    </citation>
    <scope>NUCLEOTIDE SEQUENCE [LARGE SCALE GENOMIC DNA]</scope>
    <source>
        <strain evidence="3">PRJEB5721</strain>
    </source>
</reference>
<reference evidence="2" key="1">
    <citation type="submission" date="2014-03" db="EMBL/GenBank/DDBJ databases">
        <authorList>
            <person name="Genoscope - CEA"/>
        </authorList>
    </citation>
    <scope>NUCLEOTIDE SEQUENCE [LARGE SCALE GENOMIC DNA]</scope>
    <source>
        <strain evidence="2">CF27</strain>
    </source>
</reference>
<evidence type="ECO:0000313" key="3">
    <source>
        <dbReference type="EMBL" id="SMH66694.1"/>
    </source>
</evidence>
<keyword evidence="1" id="KW-0472">Membrane</keyword>
<keyword evidence="1" id="KW-1133">Transmembrane helix</keyword>
<evidence type="ECO:0000256" key="1">
    <source>
        <dbReference type="SAM" id="Phobius"/>
    </source>
</evidence>
<proteinExistence type="predicted"/>
<evidence type="ECO:0000313" key="4">
    <source>
        <dbReference type="Proteomes" id="UP000193925"/>
    </source>
</evidence>
<gene>
    <name evidence="2" type="ORF">AFERRI_140022</name>
    <name evidence="3" type="ORF">AFERRI_40042</name>
</gene>
<dbReference type="AlphaFoldDB" id="A0A060UJX0"/>
<organism evidence="2">
    <name type="scientific">Acidithiobacillus ferrivorans</name>
    <dbReference type="NCBI Taxonomy" id="160808"/>
    <lineage>
        <taxon>Bacteria</taxon>
        <taxon>Pseudomonadati</taxon>
        <taxon>Pseudomonadota</taxon>
        <taxon>Acidithiobacillia</taxon>
        <taxon>Acidithiobacillales</taxon>
        <taxon>Acidithiobacillaceae</taxon>
        <taxon>Acidithiobacillus</taxon>
    </lineage>
</organism>
<dbReference type="EMBL" id="CCCS020000006">
    <property type="protein sequence ID" value="CDQ08957.1"/>
    <property type="molecule type" value="Genomic_DNA"/>
</dbReference>
<protein>
    <submittedName>
        <fullName evidence="2">Uncharacterized protein</fullName>
    </submittedName>
</protein>
<keyword evidence="1" id="KW-0812">Transmembrane</keyword>
<dbReference type="Proteomes" id="UP000193925">
    <property type="component" value="Chromosome AFERRI"/>
</dbReference>
<accession>A0A060UJX0</accession>
<evidence type="ECO:0000313" key="2">
    <source>
        <dbReference type="EMBL" id="CDQ08957.1"/>
    </source>
</evidence>
<keyword evidence="4" id="KW-1185">Reference proteome</keyword>
<feature type="transmembrane region" description="Helical" evidence="1">
    <location>
        <begin position="20"/>
        <end position="40"/>
    </location>
</feature>
<dbReference type="EMBL" id="LT841305">
    <property type="protein sequence ID" value="SMH66694.1"/>
    <property type="molecule type" value="Genomic_DNA"/>
</dbReference>